<keyword evidence="3" id="KW-0813">Transport</keyword>
<evidence type="ECO:0000256" key="2">
    <source>
        <dbReference type="ARBA" id="ARBA00005712"/>
    </source>
</evidence>
<evidence type="ECO:0000256" key="8">
    <source>
        <dbReference type="ARBA" id="ARBA00023078"/>
    </source>
</evidence>
<keyword evidence="6" id="KW-0809">Transit peptide</keyword>
<dbReference type="InterPro" id="IPR038586">
    <property type="entry name" value="Tctex-1-like_sf"/>
</dbReference>
<proteinExistence type="inferred from homology"/>
<dbReference type="GO" id="GO:0005743">
    <property type="term" value="C:mitochondrial inner membrane"/>
    <property type="evidence" value="ECO:0007669"/>
    <property type="project" value="UniProtKB-SubCell"/>
</dbReference>
<evidence type="ECO:0000256" key="7">
    <source>
        <dbReference type="ARBA" id="ARBA00023065"/>
    </source>
</evidence>
<keyword evidence="7" id="KW-0406">Ion transport</keyword>
<evidence type="ECO:0000256" key="10">
    <source>
        <dbReference type="ARBA" id="ARBA00023136"/>
    </source>
</evidence>
<dbReference type="CDD" id="cd12152">
    <property type="entry name" value="F1-ATPase_delta"/>
    <property type="match status" value="1"/>
</dbReference>
<dbReference type="Pfam" id="PF03645">
    <property type="entry name" value="Tctex-1"/>
    <property type="match status" value="1"/>
</dbReference>
<dbReference type="InterPro" id="IPR005334">
    <property type="entry name" value="Tctex-1-like"/>
</dbReference>
<keyword evidence="8" id="KW-0793">Thylakoid</keyword>
<keyword evidence="4" id="KW-0375">Hydrogen ion transport</keyword>
<organism evidence="12 13">
    <name type="scientific">Phytophthora nicotianae</name>
    <name type="common">Potato buckeye rot agent</name>
    <name type="synonym">Phytophthora parasitica</name>
    <dbReference type="NCBI Taxonomy" id="4792"/>
    <lineage>
        <taxon>Eukaryota</taxon>
        <taxon>Sar</taxon>
        <taxon>Stramenopiles</taxon>
        <taxon>Oomycota</taxon>
        <taxon>Peronosporomycetes</taxon>
        <taxon>Peronosporales</taxon>
        <taxon>Peronosporaceae</taxon>
        <taxon>Phytophthora</taxon>
    </lineage>
</organism>
<comment type="caution">
    <text evidence="12">The sequence shown here is derived from an EMBL/GenBank/DDBJ whole genome shotgun (WGS) entry which is preliminary data.</text>
</comment>
<dbReference type="Proteomes" id="UP000054636">
    <property type="component" value="Unassembled WGS sequence"/>
</dbReference>
<dbReference type="HAMAP" id="MF_00530">
    <property type="entry name" value="ATP_synth_epsil_bac"/>
    <property type="match status" value="1"/>
</dbReference>
<dbReference type="InterPro" id="IPR001469">
    <property type="entry name" value="ATP_synth_F1_dsu/esu"/>
</dbReference>
<reference evidence="12 13" key="1">
    <citation type="submission" date="2015-11" db="EMBL/GenBank/DDBJ databases">
        <title>Genomes and virulence difference between two physiological races of Phytophthora nicotianae.</title>
        <authorList>
            <person name="Liu H."/>
            <person name="Ma X."/>
            <person name="Yu H."/>
            <person name="Fang D."/>
            <person name="Li Y."/>
            <person name="Wang X."/>
            <person name="Wang W."/>
            <person name="Dong Y."/>
            <person name="Xiao B."/>
        </authorList>
    </citation>
    <scope>NUCLEOTIDE SEQUENCE [LARGE SCALE GENOMIC DNA]</scope>
    <source>
        <strain evidence="13">race 1</strain>
    </source>
</reference>
<gene>
    <name evidence="12" type="ORF">AM588_10007894</name>
</gene>
<evidence type="ECO:0000313" key="13">
    <source>
        <dbReference type="Proteomes" id="UP000054636"/>
    </source>
</evidence>
<comment type="subcellular location">
    <subcellularLocation>
        <location evidence="1">Mitochondrion inner membrane</location>
    </subcellularLocation>
</comment>
<keyword evidence="5" id="KW-0999">Mitochondrion inner membrane</keyword>
<keyword evidence="10" id="KW-0472">Membrane</keyword>
<dbReference type="InterPro" id="IPR036771">
    <property type="entry name" value="ATPsynth_dsu/esu_N"/>
</dbReference>
<dbReference type="SUPFAM" id="SSF51344">
    <property type="entry name" value="Epsilon subunit of F1F0-ATP synthase N-terminal domain"/>
    <property type="match status" value="1"/>
</dbReference>
<evidence type="ECO:0000256" key="9">
    <source>
        <dbReference type="ARBA" id="ARBA00023128"/>
    </source>
</evidence>
<comment type="similarity">
    <text evidence="2">Belongs to the ATPase epsilon chain family.</text>
</comment>
<keyword evidence="9" id="KW-0496">Mitochondrion</keyword>
<dbReference type="AlphaFoldDB" id="A0A0W8DFR4"/>
<dbReference type="Gene3D" id="1.20.5.440">
    <property type="entry name" value="ATP synthase delta/epsilon subunit, C-terminal domain"/>
    <property type="match status" value="1"/>
</dbReference>
<name>A0A0W8DFR4_PHYNI</name>
<evidence type="ECO:0000256" key="6">
    <source>
        <dbReference type="ARBA" id="ARBA00022946"/>
    </source>
</evidence>
<evidence type="ECO:0000259" key="11">
    <source>
        <dbReference type="Pfam" id="PF02823"/>
    </source>
</evidence>
<evidence type="ECO:0000256" key="5">
    <source>
        <dbReference type="ARBA" id="ARBA00022792"/>
    </source>
</evidence>
<dbReference type="GO" id="GO:0046933">
    <property type="term" value="F:proton-transporting ATP synthase activity, rotational mechanism"/>
    <property type="evidence" value="ECO:0007669"/>
    <property type="project" value="InterPro"/>
</dbReference>
<sequence length="269" mass="29047">MLSATSRFAARTLHTSSRLSAAAADQAAATATKVTLNLTTPYQAFYKGAEVDLVQIPGVIGEYGVTAGHTPVLSQLKPGVIKVHVEREKDVHSFFTAGGFALTHANSVTDIACVELVKVEDIDPEAAQAGLTKYQAQLASAPEGSEEKLNAQIGVDTHAAMVAALPSQKGVQHHFRVHDQGAGGKEFDESDCKGWSTAIADAVKARIHAECNFPRYKIVVQTFIGQQRLQDVRITSRCLWDNDHDNHASAVFNSQHIWATCVVFSFYAD</sequence>
<dbReference type="EMBL" id="LNFP01000244">
    <property type="protein sequence ID" value="KUF95179.1"/>
    <property type="molecule type" value="Genomic_DNA"/>
</dbReference>
<evidence type="ECO:0000313" key="12">
    <source>
        <dbReference type="EMBL" id="KUF95179.1"/>
    </source>
</evidence>
<dbReference type="InterPro" id="IPR020546">
    <property type="entry name" value="ATP_synth_F1_dsu/esu_N"/>
</dbReference>
<protein>
    <submittedName>
        <fullName evidence="12">Flavohemoprotein</fullName>
    </submittedName>
</protein>
<evidence type="ECO:0000256" key="1">
    <source>
        <dbReference type="ARBA" id="ARBA00004273"/>
    </source>
</evidence>
<evidence type="ECO:0000256" key="4">
    <source>
        <dbReference type="ARBA" id="ARBA00022781"/>
    </source>
</evidence>
<evidence type="ECO:0000256" key="3">
    <source>
        <dbReference type="ARBA" id="ARBA00022448"/>
    </source>
</evidence>
<feature type="domain" description="ATP synthase F1 complex delta/epsilon subunit N-terminal" evidence="11">
    <location>
        <begin position="35"/>
        <end position="109"/>
    </location>
</feature>
<dbReference type="PANTHER" id="PTHR13822:SF7">
    <property type="entry name" value="ATP SYNTHASE SUBUNIT DELTA, MITOCHONDRIAL"/>
    <property type="match status" value="1"/>
</dbReference>
<accession>A0A0W8DFR4</accession>
<dbReference type="Gene3D" id="3.30.1140.40">
    <property type="entry name" value="Tctex-1"/>
    <property type="match status" value="1"/>
</dbReference>
<dbReference type="Pfam" id="PF02823">
    <property type="entry name" value="ATP-synt_DE_N"/>
    <property type="match status" value="1"/>
</dbReference>
<dbReference type="CDD" id="cd21459">
    <property type="entry name" value="DLC-like_TCTEX1D2"/>
    <property type="match status" value="1"/>
</dbReference>
<dbReference type="Gene3D" id="2.60.15.10">
    <property type="entry name" value="F0F1 ATP synthase delta/epsilon subunit, N-terminal"/>
    <property type="match status" value="1"/>
</dbReference>
<dbReference type="GO" id="GO:0045259">
    <property type="term" value="C:proton-transporting ATP synthase complex"/>
    <property type="evidence" value="ECO:0007669"/>
    <property type="project" value="InterPro"/>
</dbReference>
<dbReference type="PANTHER" id="PTHR13822">
    <property type="entry name" value="ATP SYNTHASE DELTA/EPSILON CHAIN"/>
    <property type="match status" value="1"/>
</dbReference>